<evidence type="ECO:0000313" key="2">
    <source>
        <dbReference type="Proteomes" id="UP000222542"/>
    </source>
</evidence>
<accession>A0A2G2Y9D0</accession>
<dbReference type="InterPro" id="IPR025886">
    <property type="entry name" value="PP2-like"/>
</dbReference>
<reference evidence="1 2" key="1">
    <citation type="journal article" date="2014" name="Nat. Genet.">
        <title>Genome sequence of the hot pepper provides insights into the evolution of pungency in Capsicum species.</title>
        <authorList>
            <person name="Kim S."/>
            <person name="Park M."/>
            <person name="Yeom S.I."/>
            <person name="Kim Y.M."/>
            <person name="Lee J.M."/>
            <person name="Lee H.A."/>
            <person name="Seo E."/>
            <person name="Choi J."/>
            <person name="Cheong K."/>
            <person name="Kim K.T."/>
            <person name="Jung K."/>
            <person name="Lee G.W."/>
            <person name="Oh S.K."/>
            <person name="Bae C."/>
            <person name="Kim S.B."/>
            <person name="Lee H.Y."/>
            <person name="Kim S.Y."/>
            <person name="Kim M.S."/>
            <person name="Kang B.C."/>
            <person name="Jo Y.D."/>
            <person name="Yang H.B."/>
            <person name="Jeong H.J."/>
            <person name="Kang W.H."/>
            <person name="Kwon J.K."/>
            <person name="Shin C."/>
            <person name="Lim J.Y."/>
            <person name="Park J.H."/>
            <person name="Huh J.H."/>
            <person name="Kim J.S."/>
            <person name="Kim B.D."/>
            <person name="Cohen O."/>
            <person name="Paran I."/>
            <person name="Suh M.C."/>
            <person name="Lee S.B."/>
            <person name="Kim Y.K."/>
            <person name="Shin Y."/>
            <person name="Noh S.J."/>
            <person name="Park J."/>
            <person name="Seo Y.S."/>
            <person name="Kwon S.Y."/>
            <person name="Kim H.A."/>
            <person name="Park J.M."/>
            <person name="Kim H.J."/>
            <person name="Choi S.B."/>
            <person name="Bosland P.W."/>
            <person name="Reeves G."/>
            <person name="Jo S.H."/>
            <person name="Lee B.W."/>
            <person name="Cho H.T."/>
            <person name="Choi H.S."/>
            <person name="Lee M.S."/>
            <person name="Yu Y."/>
            <person name="Do Choi Y."/>
            <person name="Park B.S."/>
            <person name="van Deynze A."/>
            <person name="Ashrafi H."/>
            <person name="Hill T."/>
            <person name="Kim W.T."/>
            <person name="Pai H.S."/>
            <person name="Ahn H.K."/>
            <person name="Yeam I."/>
            <person name="Giovannoni J.J."/>
            <person name="Rose J.K."/>
            <person name="Sorensen I."/>
            <person name="Lee S.J."/>
            <person name="Kim R.W."/>
            <person name="Choi I.Y."/>
            <person name="Choi B.S."/>
            <person name="Lim J.S."/>
            <person name="Lee Y.H."/>
            <person name="Choi D."/>
        </authorList>
    </citation>
    <scope>NUCLEOTIDE SEQUENCE [LARGE SCALE GENOMIC DNA]</scope>
    <source>
        <strain evidence="2">cv. CM334</strain>
    </source>
</reference>
<comment type="caution">
    <text evidence="1">The sequence shown here is derived from an EMBL/GenBank/DDBJ whole genome shotgun (WGS) entry which is preliminary data.</text>
</comment>
<dbReference type="PANTHER" id="PTHR32278:SF81">
    <property type="entry name" value="F-BOX FAMILY PROTEIN"/>
    <property type="match status" value="1"/>
</dbReference>
<name>A0A2G2Y9D0_CAPAN</name>
<dbReference type="Gramene" id="PHT66376">
    <property type="protein sequence ID" value="PHT66376"/>
    <property type="gene ID" value="T459_30801"/>
</dbReference>
<keyword evidence="2" id="KW-1185">Reference proteome</keyword>
<dbReference type="PANTHER" id="PTHR32278">
    <property type="entry name" value="F-BOX DOMAIN-CONTAINING PROTEIN"/>
    <property type="match status" value="1"/>
</dbReference>
<dbReference type="EMBL" id="AYRZ02000012">
    <property type="protein sequence ID" value="PHT66376.1"/>
    <property type="molecule type" value="Genomic_DNA"/>
</dbReference>
<dbReference type="AlphaFoldDB" id="A0A2G2Y9D0"/>
<dbReference type="Pfam" id="PF14299">
    <property type="entry name" value="PP2"/>
    <property type="match status" value="1"/>
</dbReference>
<dbReference type="Proteomes" id="UP000222542">
    <property type="component" value="Unassembled WGS sequence"/>
</dbReference>
<protein>
    <submittedName>
        <fullName evidence="1">Uncharacterized protein</fullName>
    </submittedName>
</protein>
<proteinExistence type="predicted"/>
<evidence type="ECO:0000313" key="1">
    <source>
        <dbReference type="EMBL" id="PHT66376.1"/>
    </source>
</evidence>
<organism evidence="1 2">
    <name type="scientific">Capsicum annuum</name>
    <name type="common">Capsicum pepper</name>
    <dbReference type="NCBI Taxonomy" id="4072"/>
    <lineage>
        <taxon>Eukaryota</taxon>
        <taxon>Viridiplantae</taxon>
        <taxon>Streptophyta</taxon>
        <taxon>Embryophyta</taxon>
        <taxon>Tracheophyta</taxon>
        <taxon>Spermatophyta</taxon>
        <taxon>Magnoliopsida</taxon>
        <taxon>eudicotyledons</taxon>
        <taxon>Gunneridae</taxon>
        <taxon>Pentapetalae</taxon>
        <taxon>asterids</taxon>
        <taxon>lamiids</taxon>
        <taxon>Solanales</taxon>
        <taxon>Solanaceae</taxon>
        <taxon>Solanoideae</taxon>
        <taxon>Capsiceae</taxon>
        <taxon>Capsicum</taxon>
    </lineage>
</organism>
<reference evidence="1 2" key="2">
    <citation type="journal article" date="2017" name="Genome Biol.">
        <title>New reference genome sequences of hot pepper reveal the massive evolution of plant disease-resistance genes by retroduplication.</title>
        <authorList>
            <person name="Kim S."/>
            <person name="Park J."/>
            <person name="Yeom S.I."/>
            <person name="Kim Y.M."/>
            <person name="Seo E."/>
            <person name="Kim K.T."/>
            <person name="Kim M.S."/>
            <person name="Lee J.M."/>
            <person name="Cheong K."/>
            <person name="Shin H.S."/>
            <person name="Kim S.B."/>
            <person name="Han K."/>
            <person name="Lee J."/>
            <person name="Park M."/>
            <person name="Lee H.A."/>
            <person name="Lee H.Y."/>
            <person name="Lee Y."/>
            <person name="Oh S."/>
            <person name="Lee J.H."/>
            <person name="Choi E."/>
            <person name="Choi E."/>
            <person name="Lee S.E."/>
            <person name="Jeon J."/>
            <person name="Kim H."/>
            <person name="Choi G."/>
            <person name="Song H."/>
            <person name="Lee J."/>
            <person name="Lee S.C."/>
            <person name="Kwon J.K."/>
            <person name="Lee H.Y."/>
            <person name="Koo N."/>
            <person name="Hong Y."/>
            <person name="Kim R.W."/>
            <person name="Kang W.H."/>
            <person name="Huh J.H."/>
            <person name="Kang B.C."/>
            <person name="Yang T.J."/>
            <person name="Lee Y.H."/>
            <person name="Bennetzen J.L."/>
            <person name="Choi D."/>
        </authorList>
    </citation>
    <scope>NUCLEOTIDE SEQUENCE [LARGE SCALE GENOMIC DNA]</scope>
    <source>
        <strain evidence="2">cv. CM334</strain>
    </source>
</reference>
<sequence>MKTLLVETSKMKKKLGILRPIIHLNKSSDQQEEFVTSNSDKEKEFARAIVSEKLIDYENSWIVDLGCPNCIISDEKKLINMSEYKGGQLVVTINNSRMLITDISKTVFVPQHSSTSKCLPCFGYDELFICLQITASGNYVMFGSNNVKYFCRFPKVVYLANAHSLYICGRIGTDMLSTKIHYAAYLVFKLTCKSYGLEYANSIIRFVNNESKTETEEQANTVQLATLPKIRGDG</sequence>
<gene>
    <name evidence="1" type="ORF">T459_30801</name>
</gene>